<name>A0A222FKL1_9GAMM</name>
<dbReference type="Gene3D" id="1.20.1440.120">
    <property type="entry name" value="Recombination protein O, C-terminal domain"/>
    <property type="match status" value="1"/>
</dbReference>
<dbReference type="OrthoDB" id="9804792at2"/>
<accession>A0A222FKL1</accession>
<dbReference type="KEGG" id="bsan:CHH28_11160"/>
<gene>
    <name evidence="1" type="ORF">CHH28_11160</name>
</gene>
<dbReference type="Pfam" id="PF02565">
    <property type="entry name" value="RecO_C"/>
    <property type="match status" value="1"/>
</dbReference>
<proteinExistence type="predicted"/>
<dbReference type="GO" id="GO:0006302">
    <property type="term" value="P:double-strand break repair"/>
    <property type="evidence" value="ECO:0007669"/>
    <property type="project" value="TreeGrafter"/>
</dbReference>
<dbReference type="SUPFAM" id="SSF57863">
    <property type="entry name" value="ArfGap/RecO-like zinc finger"/>
    <property type="match status" value="1"/>
</dbReference>
<sequence>MRPFWLLQRQPWREHEWLVEVFSRDDGRLWLTADVRKQLDLHQLFVGDWQQQDGWPRLPMCHRQWHSSWSEQAFACGYYATELLSLLLPLQEPQPQLFDVYTETLKGLAAEDHPFPWLRLFEQTLLNSLGLGFSWQTDTQGDAIVKGTWYRFTAPAGWQPTERSPSAVCGSDLLQYAAGTDRADLWRLARNTLQSALQYHLPRPLISRCLLSSSTQEL</sequence>
<dbReference type="PANTHER" id="PTHR33991:SF1">
    <property type="entry name" value="DNA REPAIR PROTEIN RECO"/>
    <property type="match status" value="1"/>
</dbReference>
<reference evidence="1 2" key="1">
    <citation type="submission" date="2017-07" db="EMBL/GenBank/DDBJ databases">
        <title>Annotated genome sequence of Bacterioplanes sanyensis isolated from Red Sea.</title>
        <authorList>
            <person name="Rehman Z.U."/>
        </authorList>
    </citation>
    <scope>NUCLEOTIDE SEQUENCE [LARGE SCALE GENOMIC DNA]</scope>
    <source>
        <strain evidence="1 2">NV9</strain>
    </source>
</reference>
<dbReference type="InterPro" id="IPR037278">
    <property type="entry name" value="ARFGAP/RecO"/>
</dbReference>
<organism evidence="1 2">
    <name type="scientific">Bacterioplanes sanyensis</name>
    <dbReference type="NCBI Taxonomy" id="1249553"/>
    <lineage>
        <taxon>Bacteria</taxon>
        <taxon>Pseudomonadati</taxon>
        <taxon>Pseudomonadota</taxon>
        <taxon>Gammaproteobacteria</taxon>
        <taxon>Oceanospirillales</taxon>
        <taxon>Oceanospirillaceae</taxon>
        <taxon>Bacterioplanes</taxon>
    </lineage>
</organism>
<dbReference type="InterPro" id="IPR042242">
    <property type="entry name" value="RecO_C"/>
</dbReference>
<dbReference type="EMBL" id="CP022530">
    <property type="protein sequence ID" value="ASP39202.1"/>
    <property type="molecule type" value="Genomic_DNA"/>
</dbReference>
<dbReference type="AlphaFoldDB" id="A0A222FKL1"/>
<dbReference type="GO" id="GO:0006310">
    <property type="term" value="P:DNA recombination"/>
    <property type="evidence" value="ECO:0007669"/>
    <property type="project" value="InterPro"/>
</dbReference>
<dbReference type="GO" id="GO:0043590">
    <property type="term" value="C:bacterial nucleoid"/>
    <property type="evidence" value="ECO:0007669"/>
    <property type="project" value="TreeGrafter"/>
</dbReference>
<keyword evidence="2" id="KW-1185">Reference proteome</keyword>
<evidence type="ECO:0008006" key="3">
    <source>
        <dbReference type="Google" id="ProtNLM"/>
    </source>
</evidence>
<evidence type="ECO:0000313" key="1">
    <source>
        <dbReference type="EMBL" id="ASP39202.1"/>
    </source>
</evidence>
<dbReference type="Proteomes" id="UP000202440">
    <property type="component" value="Chromosome"/>
</dbReference>
<evidence type="ECO:0000313" key="2">
    <source>
        <dbReference type="Proteomes" id="UP000202440"/>
    </source>
</evidence>
<protein>
    <recommendedName>
        <fullName evidence="3">DNA repair protein RecO</fullName>
    </recommendedName>
</protein>
<dbReference type="RefSeq" id="WP_094060382.1">
    <property type="nucleotide sequence ID" value="NZ_CP022530.1"/>
</dbReference>
<dbReference type="InterPro" id="IPR003717">
    <property type="entry name" value="RecO"/>
</dbReference>
<dbReference type="PANTHER" id="PTHR33991">
    <property type="entry name" value="DNA REPAIR PROTEIN RECO"/>
    <property type="match status" value="1"/>
</dbReference>